<dbReference type="PROSITE" id="PS50005">
    <property type="entry name" value="TPR"/>
    <property type="match status" value="1"/>
</dbReference>
<evidence type="ECO:0000256" key="1">
    <source>
        <dbReference type="PROSITE-ProRule" id="PRU00339"/>
    </source>
</evidence>
<dbReference type="Pfam" id="PF06267">
    <property type="entry name" value="DUF1028"/>
    <property type="match status" value="1"/>
</dbReference>
<dbReference type="Gene3D" id="3.60.20.10">
    <property type="entry name" value="Glutamine Phosphoribosylpyrophosphate, subunit 1, domain 1"/>
    <property type="match status" value="1"/>
</dbReference>
<sequence>MRKLVLLLLTIPFWGNAQHTLKGDPFAHTFSIVARDEKTGDLAVGVQSHWFSVGTSVSWGEAGVGVVATQSFTNKSFGMRGLQLLKSGKTAQEALDELLRTDEGREVRQVAIADAKGNVAVHTGTKCIDFAGHKKGATYSVQANMMLNNTVPDAMAAAFEKNASLPLPERVVSALNAAQAAGGDIRGRQSAVLLVVKGKAGDTPWDDNHLVDLRVDDAEQPLTELARLLRTHRAYEYMNNGDLATEKNDMKAAMDLYGAAMKLFPKNLEMQYWTAIALANTKQVPKAVGMLKSIYAQDGNWRELTRRLPKVGLLTVSDAELAQLVR</sequence>
<dbReference type="InterPro" id="IPR011990">
    <property type="entry name" value="TPR-like_helical_dom_sf"/>
</dbReference>
<gene>
    <name evidence="2" type="ORF">F7231_19315</name>
</gene>
<accession>A0ABX0QN90</accession>
<dbReference type="RefSeq" id="WP_166693197.1">
    <property type="nucleotide sequence ID" value="NZ_WAEL01000007.1"/>
</dbReference>
<reference evidence="3" key="1">
    <citation type="submission" date="2019-09" db="EMBL/GenBank/DDBJ databases">
        <authorList>
            <person name="Jung D.-H."/>
        </authorList>
    </citation>
    <scope>NUCLEOTIDE SEQUENCE [LARGE SCALE GENOMIC DNA]</scope>
    <source>
        <strain evidence="3">JA-25</strain>
    </source>
</reference>
<dbReference type="PANTHER" id="PTHR39328">
    <property type="entry name" value="BLL2871 PROTEIN"/>
    <property type="match status" value="1"/>
</dbReference>
<protein>
    <submittedName>
        <fullName evidence="2">DUF1028 domain-containing protein</fullName>
    </submittedName>
</protein>
<proteinExistence type="predicted"/>
<dbReference type="SUPFAM" id="SSF48452">
    <property type="entry name" value="TPR-like"/>
    <property type="match status" value="1"/>
</dbReference>
<keyword evidence="3" id="KW-1185">Reference proteome</keyword>
<evidence type="ECO:0000313" key="2">
    <source>
        <dbReference type="EMBL" id="NID12332.1"/>
    </source>
</evidence>
<dbReference type="InterPro" id="IPR019734">
    <property type="entry name" value="TPR_rpt"/>
</dbReference>
<feature type="repeat" description="TPR" evidence="1">
    <location>
        <begin position="234"/>
        <end position="267"/>
    </location>
</feature>
<evidence type="ECO:0000313" key="3">
    <source>
        <dbReference type="Proteomes" id="UP000606008"/>
    </source>
</evidence>
<reference evidence="3" key="2">
    <citation type="submission" date="2023-07" db="EMBL/GenBank/DDBJ databases">
        <authorList>
            <person name="Jung D.-H."/>
        </authorList>
    </citation>
    <scope>NUCLEOTIDE SEQUENCE [LARGE SCALE GENOMIC DNA]</scope>
    <source>
        <strain evidence="3">JA-25</strain>
    </source>
</reference>
<name>A0ABX0QN90_9BACT</name>
<organism evidence="2 3">
    <name type="scientific">Fibrivirga algicola</name>
    <dbReference type="NCBI Taxonomy" id="2950420"/>
    <lineage>
        <taxon>Bacteria</taxon>
        <taxon>Pseudomonadati</taxon>
        <taxon>Bacteroidota</taxon>
        <taxon>Cytophagia</taxon>
        <taxon>Cytophagales</taxon>
        <taxon>Spirosomataceae</taxon>
        <taxon>Fibrivirga</taxon>
    </lineage>
</organism>
<keyword evidence="1" id="KW-0802">TPR repeat</keyword>
<dbReference type="EMBL" id="WAEL01000007">
    <property type="protein sequence ID" value="NID12332.1"/>
    <property type="molecule type" value="Genomic_DNA"/>
</dbReference>
<dbReference type="SUPFAM" id="SSF56235">
    <property type="entry name" value="N-terminal nucleophile aminohydrolases (Ntn hydrolases)"/>
    <property type="match status" value="1"/>
</dbReference>
<dbReference type="PANTHER" id="PTHR39328:SF1">
    <property type="entry name" value="BLL2871 PROTEIN"/>
    <property type="match status" value="1"/>
</dbReference>
<comment type="caution">
    <text evidence="2">The sequence shown here is derived from an EMBL/GenBank/DDBJ whole genome shotgun (WGS) entry which is preliminary data.</text>
</comment>
<dbReference type="InterPro" id="IPR010430">
    <property type="entry name" value="DUF1028"/>
</dbReference>
<dbReference type="Proteomes" id="UP000606008">
    <property type="component" value="Unassembled WGS sequence"/>
</dbReference>
<dbReference type="InterPro" id="IPR029055">
    <property type="entry name" value="Ntn_hydrolases_N"/>
</dbReference>